<dbReference type="Pfam" id="PF21132">
    <property type="entry name" value="MFD_D3"/>
    <property type="match status" value="1"/>
</dbReference>
<dbReference type="GO" id="GO:0006281">
    <property type="term" value="P:DNA repair"/>
    <property type="evidence" value="ECO:0007669"/>
    <property type="project" value="UniProtKB-KW"/>
</dbReference>
<keyword evidence="8" id="KW-0238">DNA-binding</keyword>
<comment type="subcellular location">
    <subcellularLocation>
        <location evidence="1">Cytoplasm</location>
    </subcellularLocation>
</comment>
<dbReference type="SUPFAM" id="SSF143517">
    <property type="entry name" value="TRCF domain-like"/>
    <property type="match status" value="1"/>
</dbReference>
<evidence type="ECO:0000256" key="7">
    <source>
        <dbReference type="ARBA" id="ARBA00022840"/>
    </source>
</evidence>
<dbReference type="SUPFAM" id="SSF141259">
    <property type="entry name" value="CarD-like"/>
    <property type="match status" value="1"/>
</dbReference>
<dbReference type="InterPro" id="IPR037235">
    <property type="entry name" value="TRCF-like_C_D7"/>
</dbReference>
<dbReference type="Gene3D" id="2.40.10.170">
    <property type="match status" value="1"/>
</dbReference>
<dbReference type="NCBIfam" id="NF007966">
    <property type="entry name" value="PRK10689.1"/>
    <property type="match status" value="1"/>
</dbReference>
<dbReference type="Gene3D" id="3.40.50.11140">
    <property type="match status" value="1"/>
</dbReference>
<dbReference type="InterPro" id="IPR047112">
    <property type="entry name" value="RecG/Mfd"/>
</dbReference>
<dbReference type="GO" id="GO:0003678">
    <property type="term" value="F:DNA helicase activity"/>
    <property type="evidence" value="ECO:0007669"/>
    <property type="project" value="TreeGrafter"/>
</dbReference>
<dbReference type="PANTHER" id="PTHR47964:SF1">
    <property type="entry name" value="ATP-DEPENDENT DNA HELICASE HOMOLOG RECG, CHLOROPLASTIC"/>
    <property type="match status" value="1"/>
</dbReference>
<dbReference type="Gene3D" id="3.30.2060.10">
    <property type="entry name" value="Penicillin-binding protein 1b domain"/>
    <property type="match status" value="1"/>
</dbReference>
<dbReference type="InterPro" id="IPR036101">
    <property type="entry name" value="CarD-like/TRCF_RID_sf"/>
</dbReference>
<protein>
    <submittedName>
        <fullName evidence="13">Transcription-repair coupling factor</fullName>
    </submittedName>
</protein>
<dbReference type="GO" id="GO:0003684">
    <property type="term" value="F:damaged DNA binding"/>
    <property type="evidence" value="ECO:0007669"/>
    <property type="project" value="InterPro"/>
</dbReference>
<dbReference type="Pfam" id="PF00271">
    <property type="entry name" value="Helicase_C"/>
    <property type="match status" value="1"/>
</dbReference>
<dbReference type="Gene3D" id="3.40.50.11180">
    <property type="match status" value="1"/>
</dbReference>
<evidence type="ECO:0000313" key="13">
    <source>
        <dbReference type="EMBL" id="VAX04304.1"/>
    </source>
</evidence>
<dbReference type="CDD" id="cd17991">
    <property type="entry name" value="DEXHc_TRCF"/>
    <property type="match status" value="1"/>
</dbReference>
<sequence length="1157" mass="129870">MSESRTDLLSPPLDNQPGRRSQWGQLYGSSEALAIASAAQQASAPLIVITPDTPAATRLEYEIRFFVGDLPVLTFPDWETLPYDVFSPHQDIISERLAALSRLPDLARGVLIVPVATLLHRLAPKGFLDANCFLLDRGQVLDLQEMRTRLDSGGYRCVSQVIEHGEFAVRGAILDLFPMGQSLPYRIELFDDEIDSIRTFDPETQRSIEKVDRIHLLPAREFPFDPEAITRFRRAWRAQFEGDAQACTIYHEVTEGNTPPGIEYYLPLFFEHTQTLFDYLTPSALVVTTEGVSEAVSAFWADVEERFEQGRHDVSRPLLPPNALFLRENEFFQQLGKRAQIGVQHFELPDSLQQKSGRHNFTTQAPPQLTLDARAERPSAKMMAFLDEFDGRVLFCAESAGRRETLLELLHGCDLHPTAVDSWAEFVEGGMPLAITVAALEEGLLLAQPPLAVIAEPQLFGEQVLQQRRRQRKTRDADQVIKNLVELEVGSPVVHEDNGVGRYLGLQKLALGAVEQEFLTLEYAGGDKLYVPVSHLHLISRYSGASPETAPLHKLGSGQWEKAQRKAREKVRDVAAELLSIYAQREARKGHVYHLDDSQYAAFVAAFPFEETPDQQEAIHSVLADMCSDKPMDRLVCGDVGFGKTEVAMRAAFIAVQDGKQVAMLVPTTLLTQQHYENFKDRFADWPVRIESVSRFRSKKEQAAVLEGLESGNVDIIIGTHKLIHGDIKYKQLGLVIIDEEHRFGVRQKDKFKALRSEVDVLTLTATPIPRTLNMSLSGIRDLSIIATAPARRLAVKTFVSQWNETVVKEACLREIRRGGQLFFLHNKVETIEKQARELEVLVPEARVAVAHGQMRERDLERVMADFYHHRFNVLVCTTIIETGIDIPNANTIIINRADRFGLAQLYQLRGRVGRSHHQAYAYLVVPPRNVMTADAVKRLEAIESITELGAGFTLATHDLEIRGAGELLGDGQSGHMHEIGFTLYMELLDRAVEALKSGRQPELDRPLDHGTEIDLGIPALLPDDYLPDVHTRLIQYKRIASAESADELRELQVEMIDRFGLLPDQAKNLFHVTELKLHATPLGIRKIEMGDSVGRVHFVAEPTIDPMKIIRLIQTQPNAYRMDGQDKLRITGDFPNAEARIAAIDALLQELGTPEH</sequence>
<keyword evidence="3" id="KW-0547">Nucleotide-binding</keyword>
<dbReference type="SMART" id="SM01058">
    <property type="entry name" value="CarD_TRCF"/>
    <property type="match status" value="1"/>
</dbReference>
<evidence type="ECO:0000256" key="10">
    <source>
        <dbReference type="SAM" id="MobiDB-lite"/>
    </source>
</evidence>
<dbReference type="AlphaFoldDB" id="A0A3B1AWU9"/>
<evidence type="ECO:0000256" key="2">
    <source>
        <dbReference type="ARBA" id="ARBA00022490"/>
    </source>
</evidence>
<dbReference type="FunFam" id="3.40.50.300:FF:000546">
    <property type="entry name" value="Transcription-repair-coupling factor"/>
    <property type="match status" value="1"/>
</dbReference>
<evidence type="ECO:0000256" key="9">
    <source>
        <dbReference type="ARBA" id="ARBA00023204"/>
    </source>
</evidence>
<reference evidence="13" key="1">
    <citation type="submission" date="2018-06" db="EMBL/GenBank/DDBJ databases">
        <authorList>
            <person name="Zhirakovskaya E."/>
        </authorList>
    </citation>
    <scope>NUCLEOTIDE SEQUENCE</scope>
</reference>
<dbReference type="SMART" id="SM00982">
    <property type="entry name" value="TRCF"/>
    <property type="match status" value="1"/>
</dbReference>
<dbReference type="PROSITE" id="PS51194">
    <property type="entry name" value="HELICASE_CTER"/>
    <property type="match status" value="1"/>
</dbReference>
<dbReference type="PROSITE" id="PS51192">
    <property type="entry name" value="HELICASE_ATP_BIND_1"/>
    <property type="match status" value="1"/>
</dbReference>
<keyword evidence="9" id="KW-0234">DNA repair</keyword>
<name>A0A3B1AWU9_9ZZZZ</name>
<dbReference type="GO" id="GO:0005524">
    <property type="term" value="F:ATP binding"/>
    <property type="evidence" value="ECO:0007669"/>
    <property type="project" value="UniProtKB-KW"/>
</dbReference>
<keyword evidence="5" id="KW-0378">Hydrolase</keyword>
<dbReference type="InterPro" id="IPR048635">
    <property type="entry name" value="MFD_D3"/>
</dbReference>
<dbReference type="SUPFAM" id="SSF52540">
    <property type="entry name" value="P-loop containing nucleoside triphosphate hydrolases"/>
    <property type="match status" value="4"/>
</dbReference>
<dbReference type="HAMAP" id="MF_00969">
    <property type="entry name" value="TRCF"/>
    <property type="match status" value="1"/>
</dbReference>
<feature type="region of interest" description="Disordered" evidence="10">
    <location>
        <begin position="1"/>
        <end position="20"/>
    </location>
</feature>
<keyword evidence="2" id="KW-0963">Cytoplasm</keyword>
<keyword evidence="6" id="KW-0347">Helicase</keyword>
<dbReference type="GO" id="GO:0016787">
    <property type="term" value="F:hydrolase activity"/>
    <property type="evidence" value="ECO:0007669"/>
    <property type="project" value="UniProtKB-KW"/>
</dbReference>
<accession>A0A3B1AWU9</accession>
<dbReference type="Gene3D" id="3.40.50.300">
    <property type="entry name" value="P-loop containing nucleotide triphosphate hydrolases"/>
    <property type="match status" value="2"/>
</dbReference>
<evidence type="ECO:0000256" key="3">
    <source>
        <dbReference type="ARBA" id="ARBA00022741"/>
    </source>
</evidence>
<feature type="domain" description="Helicase ATP-binding" evidence="11">
    <location>
        <begin position="625"/>
        <end position="786"/>
    </location>
</feature>
<dbReference type="InterPro" id="IPR004576">
    <property type="entry name" value="Mfd"/>
</dbReference>
<evidence type="ECO:0000256" key="6">
    <source>
        <dbReference type="ARBA" id="ARBA00022806"/>
    </source>
</evidence>
<dbReference type="Pfam" id="PF00270">
    <property type="entry name" value="DEAD"/>
    <property type="match status" value="1"/>
</dbReference>
<dbReference type="SMART" id="SM00490">
    <property type="entry name" value="HELICc"/>
    <property type="match status" value="1"/>
</dbReference>
<keyword evidence="7" id="KW-0067">ATP-binding</keyword>
<evidence type="ECO:0000256" key="1">
    <source>
        <dbReference type="ARBA" id="ARBA00004496"/>
    </source>
</evidence>
<proteinExistence type="inferred from homology"/>
<dbReference type="Pfam" id="PF02559">
    <property type="entry name" value="CarD_TRCF_RID"/>
    <property type="match status" value="1"/>
</dbReference>
<dbReference type="PANTHER" id="PTHR47964">
    <property type="entry name" value="ATP-DEPENDENT DNA HELICASE HOMOLOG RECG, CHLOROPLASTIC"/>
    <property type="match status" value="1"/>
</dbReference>
<evidence type="ECO:0000259" key="11">
    <source>
        <dbReference type="PROSITE" id="PS51192"/>
    </source>
</evidence>
<dbReference type="Pfam" id="PF03461">
    <property type="entry name" value="TRCF"/>
    <property type="match status" value="1"/>
</dbReference>
<dbReference type="EMBL" id="UOFU01000374">
    <property type="protein sequence ID" value="VAX04304.1"/>
    <property type="molecule type" value="Genomic_DNA"/>
</dbReference>
<dbReference type="InterPro" id="IPR014001">
    <property type="entry name" value="Helicase_ATP-bd"/>
</dbReference>
<dbReference type="FunFam" id="3.40.50.300:FF:000300">
    <property type="entry name" value="Transcription-repair-coupling factor"/>
    <property type="match status" value="1"/>
</dbReference>
<evidence type="ECO:0000259" key="12">
    <source>
        <dbReference type="PROSITE" id="PS51194"/>
    </source>
</evidence>
<evidence type="ECO:0000256" key="8">
    <source>
        <dbReference type="ARBA" id="ARBA00023125"/>
    </source>
</evidence>
<dbReference type="InterPro" id="IPR005118">
    <property type="entry name" value="TRCF_C"/>
</dbReference>
<keyword evidence="4" id="KW-0227">DNA damage</keyword>
<organism evidence="13">
    <name type="scientific">hydrothermal vent metagenome</name>
    <dbReference type="NCBI Taxonomy" id="652676"/>
    <lineage>
        <taxon>unclassified sequences</taxon>
        <taxon>metagenomes</taxon>
        <taxon>ecological metagenomes</taxon>
    </lineage>
</organism>
<dbReference type="InterPro" id="IPR003711">
    <property type="entry name" value="CarD-like/TRCF_RID"/>
</dbReference>
<dbReference type="InterPro" id="IPR001650">
    <property type="entry name" value="Helicase_C-like"/>
</dbReference>
<dbReference type="InterPro" id="IPR027417">
    <property type="entry name" value="P-loop_NTPase"/>
</dbReference>
<dbReference type="NCBIfam" id="TIGR00580">
    <property type="entry name" value="mfd"/>
    <property type="match status" value="1"/>
</dbReference>
<dbReference type="SMART" id="SM00487">
    <property type="entry name" value="DEXDc"/>
    <property type="match status" value="1"/>
</dbReference>
<evidence type="ECO:0000256" key="5">
    <source>
        <dbReference type="ARBA" id="ARBA00022801"/>
    </source>
</evidence>
<dbReference type="InterPro" id="IPR041471">
    <property type="entry name" value="UvrB_inter"/>
</dbReference>
<feature type="domain" description="Helicase C-terminal" evidence="12">
    <location>
        <begin position="799"/>
        <end position="961"/>
    </location>
</feature>
<gene>
    <name evidence="13" type="ORF">MNBD_GAMMA20-680</name>
</gene>
<dbReference type="Pfam" id="PF17757">
    <property type="entry name" value="UvrB_inter"/>
    <property type="match status" value="1"/>
</dbReference>
<dbReference type="GO" id="GO:0005737">
    <property type="term" value="C:cytoplasm"/>
    <property type="evidence" value="ECO:0007669"/>
    <property type="project" value="UniProtKB-SubCell"/>
</dbReference>
<evidence type="ECO:0000256" key="4">
    <source>
        <dbReference type="ARBA" id="ARBA00022763"/>
    </source>
</evidence>
<dbReference type="InterPro" id="IPR011545">
    <property type="entry name" value="DEAD/DEAH_box_helicase_dom"/>
</dbReference>
<dbReference type="Gene3D" id="3.90.1150.50">
    <property type="entry name" value="Transcription-repair-coupling factor, D7 domain"/>
    <property type="match status" value="1"/>
</dbReference>